<feature type="transmembrane region" description="Helical" evidence="1">
    <location>
        <begin position="35"/>
        <end position="59"/>
    </location>
</feature>
<organism evidence="2">
    <name type="scientific">Acinetobacter baumannii</name>
    <dbReference type="NCBI Taxonomy" id="470"/>
    <lineage>
        <taxon>Bacteria</taxon>
        <taxon>Pseudomonadati</taxon>
        <taxon>Pseudomonadota</taxon>
        <taxon>Gammaproteobacteria</taxon>
        <taxon>Moraxellales</taxon>
        <taxon>Moraxellaceae</taxon>
        <taxon>Acinetobacter</taxon>
        <taxon>Acinetobacter calcoaceticus/baumannii complex</taxon>
    </lineage>
</organism>
<name>A0AAD2U6L1_ACIBA</name>
<reference evidence="2" key="1">
    <citation type="submission" date="2023-06" db="EMBL/GenBank/DDBJ databases">
        <authorList>
            <consortium name="Clinical and Environmental Microbiology Branch: Whole genome sequencing antimicrobial resistance pathogens in the healthcare setting"/>
        </authorList>
    </citation>
    <scope>NUCLEOTIDE SEQUENCE</scope>
    <source>
        <strain evidence="2">2021GN-00227</strain>
    </source>
</reference>
<keyword evidence="1" id="KW-1133">Transmembrane helix</keyword>
<proteinExistence type="predicted"/>
<evidence type="ECO:0000313" key="2">
    <source>
        <dbReference type="EMBL" id="EKU3570588.1"/>
    </source>
</evidence>
<comment type="caution">
    <text evidence="2">The sequence shown here is derived from an EMBL/GenBank/DDBJ whole genome shotgun (WGS) entry which is preliminary data.</text>
</comment>
<sequence length="61" mass="6651">MLGLVAFCLSFLLSCLTNYSTVSLSLLEVRMVKKHSIIALSMFANGVVINLFSTQLVALQT</sequence>
<gene>
    <name evidence="2" type="ORF">MKP18_004080</name>
    <name evidence="3" type="ORF">MKP18_004081</name>
</gene>
<keyword evidence="1" id="KW-0812">Transmembrane</keyword>
<keyword evidence="1" id="KW-0472">Membrane</keyword>
<dbReference type="AlphaFoldDB" id="A0AAD2U6L1"/>
<evidence type="ECO:0000313" key="3">
    <source>
        <dbReference type="EMBL" id="EMN1073686.1"/>
    </source>
</evidence>
<dbReference type="EMBL" id="ABFEVW030000058">
    <property type="protein sequence ID" value="EMN1073686.1"/>
    <property type="molecule type" value="Genomic_DNA"/>
</dbReference>
<dbReference type="EMBL" id="ABFEVW020000057">
    <property type="protein sequence ID" value="EKU3570588.1"/>
    <property type="molecule type" value="Genomic_DNA"/>
</dbReference>
<protein>
    <submittedName>
        <fullName evidence="2">Uncharacterized protein</fullName>
    </submittedName>
</protein>
<accession>A0AAD2U6L1</accession>
<evidence type="ECO:0000256" key="1">
    <source>
        <dbReference type="SAM" id="Phobius"/>
    </source>
</evidence>